<feature type="region of interest" description="Disordered" evidence="1">
    <location>
        <begin position="907"/>
        <end position="1007"/>
    </location>
</feature>
<dbReference type="Pfam" id="PF00620">
    <property type="entry name" value="RhoGAP"/>
    <property type="match status" value="1"/>
</dbReference>
<proteinExistence type="predicted"/>
<dbReference type="OrthoDB" id="19923at2759"/>
<feature type="compositionally biased region" description="Low complexity" evidence="1">
    <location>
        <begin position="629"/>
        <end position="650"/>
    </location>
</feature>
<feature type="compositionally biased region" description="Basic and acidic residues" evidence="1">
    <location>
        <begin position="984"/>
        <end position="1007"/>
    </location>
</feature>
<dbReference type="Gene3D" id="1.10.555.10">
    <property type="entry name" value="Rho GTPase activation protein"/>
    <property type="match status" value="1"/>
</dbReference>
<dbReference type="PROSITE" id="PS50191">
    <property type="entry name" value="CRAL_TRIO"/>
    <property type="match status" value="1"/>
</dbReference>
<feature type="compositionally biased region" description="Gly residues" evidence="1">
    <location>
        <begin position="853"/>
        <end position="878"/>
    </location>
</feature>
<feature type="compositionally biased region" description="Polar residues" evidence="1">
    <location>
        <begin position="53"/>
        <end position="65"/>
    </location>
</feature>
<keyword evidence="5" id="KW-1185">Reference proteome</keyword>
<evidence type="ECO:0000313" key="5">
    <source>
        <dbReference type="Proteomes" id="UP000323386"/>
    </source>
</evidence>
<dbReference type="AlphaFoldDB" id="A0A5C3FC48"/>
<feature type="compositionally biased region" description="Pro residues" evidence="1">
    <location>
        <begin position="651"/>
        <end position="664"/>
    </location>
</feature>
<dbReference type="Pfam" id="PF13716">
    <property type="entry name" value="CRAL_TRIO_2"/>
    <property type="match status" value="1"/>
</dbReference>
<dbReference type="InterPro" id="IPR001251">
    <property type="entry name" value="CRAL-TRIO_dom"/>
</dbReference>
<feature type="compositionally biased region" description="Polar residues" evidence="1">
    <location>
        <begin position="14"/>
        <end position="27"/>
    </location>
</feature>
<dbReference type="GO" id="GO:0005737">
    <property type="term" value="C:cytoplasm"/>
    <property type="evidence" value="ECO:0007669"/>
    <property type="project" value="TreeGrafter"/>
</dbReference>
<feature type="compositionally biased region" description="Low complexity" evidence="1">
    <location>
        <begin position="28"/>
        <end position="52"/>
    </location>
</feature>
<evidence type="ECO:0000313" key="4">
    <source>
        <dbReference type="EMBL" id="SPO41031.1"/>
    </source>
</evidence>
<dbReference type="PROSITE" id="PS50238">
    <property type="entry name" value="RHOGAP"/>
    <property type="match status" value="1"/>
</dbReference>
<dbReference type="PANTHER" id="PTHR45808">
    <property type="entry name" value="RHO GTPASE-ACTIVATING PROTEIN 68F"/>
    <property type="match status" value="1"/>
</dbReference>
<evidence type="ECO:0000259" key="3">
    <source>
        <dbReference type="PROSITE" id="PS50238"/>
    </source>
</evidence>
<protein>
    <submittedName>
        <fullName evidence="4">Related to Rho-GTPase-activating protein 1</fullName>
    </submittedName>
</protein>
<reference evidence="4 5" key="1">
    <citation type="submission" date="2018-03" db="EMBL/GenBank/DDBJ databases">
        <authorList>
            <person name="Guldener U."/>
        </authorList>
    </citation>
    <scope>NUCLEOTIDE SEQUENCE [LARGE SCALE GENOMIC DNA]</scope>
    <source>
        <strain evidence="4 5">DAOM196992</strain>
    </source>
</reference>
<dbReference type="Proteomes" id="UP000323386">
    <property type="component" value="Unassembled WGS sequence"/>
</dbReference>
<evidence type="ECO:0000259" key="2">
    <source>
        <dbReference type="PROSITE" id="PS50191"/>
    </source>
</evidence>
<feature type="compositionally biased region" description="Gly residues" evidence="1">
    <location>
        <begin position="967"/>
        <end position="980"/>
    </location>
</feature>
<feature type="region of interest" description="Disordered" evidence="1">
    <location>
        <begin position="1"/>
        <end position="184"/>
    </location>
</feature>
<feature type="region of interest" description="Disordered" evidence="1">
    <location>
        <begin position="629"/>
        <end position="673"/>
    </location>
</feature>
<dbReference type="InterPro" id="IPR000198">
    <property type="entry name" value="RhoGAP_dom"/>
</dbReference>
<feature type="compositionally biased region" description="Basic and acidic residues" evidence="1">
    <location>
        <begin position="746"/>
        <end position="759"/>
    </location>
</feature>
<dbReference type="GO" id="GO:0005096">
    <property type="term" value="F:GTPase activator activity"/>
    <property type="evidence" value="ECO:0007669"/>
    <property type="project" value="TreeGrafter"/>
</dbReference>
<name>A0A5C3FC48_9BASI</name>
<dbReference type="SMART" id="SM00324">
    <property type="entry name" value="RhoGAP"/>
    <property type="match status" value="1"/>
</dbReference>
<dbReference type="CDD" id="cd00170">
    <property type="entry name" value="SEC14"/>
    <property type="match status" value="1"/>
</dbReference>
<feature type="domain" description="CRAL-TRIO" evidence="2">
    <location>
        <begin position="224"/>
        <end position="382"/>
    </location>
</feature>
<dbReference type="SUPFAM" id="SSF48350">
    <property type="entry name" value="GTPase activation domain, GAP"/>
    <property type="match status" value="1"/>
</dbReference>
<feature type="compositionally biased region" description="Gly residues" evidence="1">
    <location>
        <begin position="917"/>
        <end position="930"/>
    </location>
</feature>
<feature type="compositionally biased region" description="Basic and acidic residues" evidence="1">
    <location>
        <begin position="129"/>
        <end position="140"/>
    </location>
</feature>
<accession>A0A5C3FC48</accession>
<dbReference type="Gene3D" id="3.40.525.10">
    <property type="entry name" value="CRAL-TRIO lipid binding domain"/>
    <property type="match status" value="1"/>
</dbReference>
<feature type="domain" description="Rho-GAP" evidence="3">
    <location>
        <begin position="410"/>
        <end position="690"/>
    </location>
</feature>
<organism evidence="4 5">
    <name type="scientific">Pseudozyma flocculosa</name>
    <dbReference type="NCBI Taxonomy" id="84751"/>
    <lineage>
        <taxon>Eukaryota</taxon>
        <taxon>Fungi</taxon>
        <taxon>Dikarya</taxon>
        <taxon>Basidiomycota</taxon>
        <taxon>Ustilaginomycotina</taxon>
        <taxon>Ustilaginomycetes</taxon>
        <taxon>Ustilaginales</taxon>
        <taxon>Ustilaginaceae</taxon>
        <taxon>Pseudozyma</taxon>
    </lineage>
</organism>
<gene>
    <name evidence="4" type="ORF">PSFLO_06513</name>
</gene>
<dbReference type="SUPFAM" id="SSF52087">
    <property type="entry name" value="CRAL/TRIO domain"/>
    <property type="match status" value="1"/>
</dbReference>
<dbReference type="PANTHER" id="PTHR45808:SF2">
    <property type="entry name" value="RHO GTPASE-ACTIVATING PROTEIN 68F"/>
    <property type="match status" value="1"/>
</dbReference>
<dbReference type="EMBL" id="OOIP01000024">
    <property type="protein sequence ID" value="SPO41031.1"/>
    <property type="molecule type" value="Genomic_DNA"/>
</dbReference>
<feature type="compositionally biased region" description="Low complexity" evidence="1">
    <location>
        <begin position="150"/>
        <end position="165"/>
    </location>
</feature>
<feature type="compositionally biased region" description="Low complexity" evidence="1">
    <location>
        <begin position="931"/>
        <end position="952"/>
    </location>
</feature>
<dbReference type="InterPro" id="IPR008936">
    <property type="entry name" value="Rho_GTPase_activation_prot"/>
</dbReference>
<feature type="compositionally biased region" description="Polar residues" evidence="1">
    <location>
        <begin position="804"/>
        <end position="815"/>
    </location>
</feature>
<feature type="compositionally biased region" description="Low complexity" evidence="1">
    <location>
        <begin position="907"/>
        <end position="916"/>
    </location>
</feature>
<sequence length="1007" mass="104438">MHRSDSPEPPANGTGHSTPDTPPSQYRTATATLSAAFASLWGSYQQQQPQQPNHRSQAGSSTITGNAPGPTPSSPRAGGGRGRTRGAIPFAISAPLEASPREPTASPKQRSAGLRSVFDVPEDLATGGHPDRRAAKDDLSLGHPPSSPRASGSGHAANAASAAYSTLSRLRTKPSRSGLNLGGGGGGGGGSGFLWGTGAAASSSDAGPLQTPKAASDWESLMQKQERLDSHVRRIVFQAGLDYETRPMVVLAACCLPDPKEVDYDDLFDRIIATLDLFAENDYTVIYLASGGRHRPGWNWLWKSYKRLGRKFRKNLKRLYIVHPTFFTRSLMQFIQTGAYFVSPKFPKKVTTVYTLSELARHIPLTQIDIPPAVLQVNAGLEASVTLPEVAAAHGGGGTGDGAPSKVFGVDLVELMGEQGEKGGVPKVVRDCVEAILGSVGDVRPIEVEGIFRRSPSSALLRAAQESYDRGHPVNLSNYGDPHVPAVLLKVFLRSLPRPIFPASLYSTIAACPPPPYAIATNGRGEDAVDGDDDEDIDGSAAAKQQAAALETIQHIREVLLPAIEPPSAAMLLSYVLGMLHRVSQHADVNKMDAANLATVIAPNLVSGGNAIQDMMLCRVEGIRSMAAFAPSSGSPSPRLGPPAADAGPSQPQPPSPLLQPPPSRQRKKAPPTTLGTVIRFCIERYYEIFDEAEFGPRLERAQQMVDEFGSLPTSASVMTFHSANDGSPTSPAPAPAPESPTSSRLHRDGLPRFADEHRQHRRHGSAASSSTSGLSQPNSPFGLAFTPSRSRPSAPMVQADAETPSTHLSQSITSRGEHRGVGTLGRNSAGSLRLTKRSLRTVNGSGLHSSGSGSGGGGGGGNSNGSNGYGSHAGGAGPRDDDLTGALSGVAITGANAAGLFSSPVAASWSARGSSSSGGSGDVGTGSVAGTGSEPVTPSSPTSLSSKGSPTLEISALAASATRDGALGGGSDGSDGGGVGKRRSGDARAMRRELSEVREDNEAAAA</sequence>
<dbReference type="GO" id="GO:0007264">
    <property type="term" value="P:small GTPase-mediated signal transduction"/>
    <property type="evidence" value="ECO:0007669"/>
    <property type="project" value="TreeGrafter"/>
</dbReference>
<feature type="region of interest" description="Disordered" evidence="1">
    <location>
        <begin position="719"/>
        <end position="887"/>
    </location>
</feature>
<dbReference type="InterPro" id="IPR036865">
    <property type="entry name" value="CRAL-TRIO_dom_sf"/>
</dbReference>
<feature type="compositionally biased region" description="Low complexity" evidence="1">
    <location>
        <begin position="766"/>
        <end position="776"/>
    </location>
</feature>
<evidence type="ECO:0000256" key="1">
    <source>
        <dbReference type="SAM" id="MobiDB-lite"/>
    </source>
</evidence>